<feature type="region of interest" description="Disordered" evidence="1">
    <location>
        <begin position="1"/>
        <end position="64"/>
    </location>
</feature>
<gene>
    <name evidence="2" type="ORF">DP939_23895</name>
</gene>
<feature type="compositionally biased region" description="Low complexity" evidence="1">
    <location>
        <begin position="19"/>
        <end position="29"/>
    </location>
</feature>
<evidence type="ECO:0000313" key="2">
    <source>
        <dbReference type="EMBL" id="RBQ17439.1"/>
    </source>
</evidence>
<dbReference type="RefSeq" id="WP_113983003.1">
    <property type="nucleotide sequence ID" value="NZ_QMEY01000011.1"/>
</dbReference>
<reference evidence="2 3" key="1">
    <citation type="submission" date="2018-06" db="EMBL/GenBank/DDBJ databases">
        <title>Sphaerisporangium craniellae sp. nov., isolated from a marine sponge in the South China Sea.</title>
        <authorList>
            <person name="Li L."/>
        </authorList>
    </citation>
    <scope>NUCLEOTIDE SEQUENCE [LARGE SCALE GENOMIC DNA]</scope>
    <source>
        <strain evidence="2 3">LHW63015</strain>
    </source>
</reference>
<dbReference type="AlphaFoldDB" id="A0A366LVP6"/>
<proteinExistence type="predicted"/>
<dbReference type="OrthoDB" id="833207at2"/>
<keyword evidence="3" id="KW-1185">Reference proteome</keyword>
<name>A0A366LVP6_9ACTN</name>
<evidence type="ECO:0000256" key="1">
    <source>
        <dbReference type="SAM" id="MobiDB-lite"/>
    </source>
</evidence>
<dbReference type="Proteomes" id="UP000253303">
    <property type="component" value="Unassembled WGS sequence"/>
</dbReference>
<comment type="caution">
    <text evidence="2">The sequence shown here is derived from an EMBL/GenBank/DDBJ whole genome shotgun (WGS) entry which is preliminary data.</text>
</comment>
<protein>
    <submittedName>
        <fullName evidence="2">Uncharacterized protein</fullName>
    </submittedName>
</protein>
<evidence type="ECO:0000313" key="3">
    <source>
        <dbReference type="Proteomes" id="UP000253303"/>
    </source>
</evidence>
<organism evidence="2 3">
    <name type="scientific">Spongiactinospora rosea</name>
    <dbReference type="NCBI Taxonomy" id="2248750"/>
    <lineage>
        <taxon>Bacteria</taxon>
        <taxon>Bacillati</taxon>
        <taxon>Actinomycetota</taxon>
        <taxon>Actinomycetes</taxon>
        <taxon>Streptosporangiales</taxon>
        <taxon>Streptosporangiaceae</taxon>
        <taxon>Spongiactinospora</taxon>
    </lineage>
</organism>
<sequence>MTEFDGFVMGGGHNGSPCAARPAAAGRAPTVERNAVGAGARPTGTSDVGLRSAPRPAPDRGNAG</sequence>
<dbReference type="EMBL" id="QMEY01000011">
    <property type="protein sequence ID" value="RBQ17439.1"/>
    <property type="molecule type" value="Genomic_DNA"/>
</dbReference>
<accession>A0A366LVP6</accession>